<dbReference type="Pfam" id="PF03741">
    <property type="entry name" value="TerC"/>
    <property type="match status" value="1"/>
</dbReference>
<evidence type="ECO:0000256" key="3">
    <source>
        <dbReference type="ARBA" id="ARBA00022692"/>
    </source>
</evidence>
<accession>A0ABU1NJQ0</accession>
<comment type="similarity">
    <text evidence="2">Belongs to the TerC family.</text>
</comment>
<feature type="transmembrane region" description="Helical" evidence="6">
    <location>
        <begin position="46"/>
        <end position="67"/>
    </location>
</feature>
<keyword evidence="8" id="KW-1185">Reference proteome</keyword>
<sequence length="241" mass="25457">MSFLSSPEFWIALSQIILINIVLSGDNAVVIAMASRSLPPAQQKKAIVFGSIGAIVLRVILTFFAVYLLTLPYLKLVGAALLLWIGVGLLQGEDDEEGIEGHSGLAAAIKTIVLADLVMSLDNVVGVAAAAKGNVPLLVFGLVISIPLIIFGSTLILKLMDRFPVIIVGGAALLGWVAGEMAVSDPAIAAWVAERHSLHTVVPALGAMAVVAVGKWLSIRSEQRREKLREKLQAAEKQPAV</sequence>
<gene>
    <name evidence="7" type="ORF">J2739_004475</name>
</gene>
<feature type="transmembrane region" description="Helical" evidence="6">
    <location>
        <begin position="137"/>
        <end position="156"/>
    </location>
</feature>
<dbReference type="PANTHER" id="PTHR30238">
    <property type="entry name" value="MEMBRANE BOUND PREDICTED REDOX MODULATOR"/>
    <property type="match status" value="1"/>
</dbReference>
<evidence type="ECO:0000256" key="5">
    <source>
        <dbReference type="ARBA" id="ARBA00023136"/>
    </source>
</evidence>
<comment type="subcellular location">
    <subcellularLocation>
        <location evidence="1">Membrane</location>
        <topology evidence="1">Multi-pass membrane protein</topology>
    </subcellularLocation>
</comment>
<evidence type="ECO:0000313" key="7">
    <source>
        <dbReference type="EMBL" id="MDR6538682.1"/>
    </source>
</evidence>
<name>A0ABU1NJQ0_9BURK</name>
<protein>
    <submittedName>
        <fullName evidence="7">YjbE family integral membrane protein</fullName>
    </submittedName>
</protein>
<keyword evidence="4 6" id="KW-1133">Transmembrane helix</keyword>
<evidence type="ECO:0000256" key="1">
    <source>
        <dbReference type="ARBA" id="ARBA00004141"/>
    </source>
</evidence>
<reference evidence="7 8" key="1">
    <citation type="submission" date="2023-07" db="EMBL/GenBank/DDBJ databases">
        <title>Sorghum-associated microbial communities from plants grown in Nebraska, USA.</title>
        <authorList>
            <person name="Schachtman D."/>
        </authorList>
    </citation>
    <scope>NUCLEOTIDE SEQUENCE [LARGE SCALE GENOMIC DNA]</scope>
    <source>
        <strain evidence="7 8">DS1781</strain>
    </source>
</reference>
<comment type="caution">
    <text evidence="7">The sequence shown here is derived from an EMBL/GenBank/DDBJ whole genome shotgun (WGS) entry which is preliminary data.</text>
</comment>
<evidence type="ECO:0000313" key="8">
    <source>
        <dbReference type="Proteomes" id="UP001184230"/>
    </source>
</evidence>
<dbReference type="RefSeq" id="WP_309905695.1">
    <property type="nucleotide sequence ID" value="NZ_JAVDRF010000011.1"/>
</dbReference>
<dbReference type="EMBL" id="JAVDRF010000011">
    <property type="protein sequence ID" value="MDR6538682.1"/>
    <property type="molecule type" value="Genomic_DNA"/>
</dbReference>
<dbReference type="PANTHER" id="PTHR30238:SF4">
    <property type="entry name" value="SLL1022 PROTEIN"/>
    <property type="match status" value="1"/>
</dbReference>
<feature type="transmembrane region" description="Helical" evidence="6">
    <location>
        <begin position="163"/>
        <end position="179"/>
    </location>
</feature>
<keyword evidence="3 6" id="KW-0812">Transmembrane</keyword>
<feature type="transmembrane region" description="Helical" evidence="6">
    <location>
        <begin position="12"/>
        <end position="34"/>
    </location>
</feature>
<dbReference type="InterPro" id="IPR005496">
    <property type="entry name" value="Integral_membrane_TerC"/>
</dbReference>
<keyword evidence="5 6" id="KW-0472">Membrane</keyword>
<evidence type="ECO:0000256" key="4">
    <source>
        <dbReference type="ARBA" id="ARBA00022989"/>
    </source>
</evidence>
<organism evidence="7 8">
    <name type="scientific">Variovorax soli</name>
    <dbReference type="NCBI Taxonomy" id="376815"/>
    <lineage>
        <taxon>Bacteria</taxon>
        <taxon>Pseudomonadati</taxon>
        <taxon>Pseudomonadota</taxon>
        <taxon>Betaproteobacteria</taxon>
        <taxon>Burkholderiales</taxon>
        <taxon>Comamonadaceae</taxon>
        <taxon>Variovorax</taxon>
    </lineage>
</organism>
<dbReference type="InterPro" id="IPR022301">
    <property type="entry name" value="Integral_membrane_YjbE"/>
</dbReference>
<dbReference type="NCBIfam" id="TIGR03717">
    <property type="entry name" value="R_switched_YjbE"/>
    <property type="match status" value="1"/>
</dbReference>
<proteinExistence type="inferred from homology"/>
<evidence type="ECO:0000256" key="2">
    <source>
        <dbReference type="ARBA" id="ARBA00007511"/>
    </source>
</evidence>
<dbReference type="Proteomes" id="UP001184230">
    <property type="component" value="Unassembled WGS sequence"/>
</dbReference>
<evidence type="ECO:0000256" key="6">
    <source>
        <dbReference type="SAM" id="Phobius"/>
    </source>
</evidence>
<feature type="transmembrane region" description="Helical" evidence="6">
    <location>
        <begin position="199"/>
        <end position="219"/>
    </location>
</feature>